<dbReference type="PROSITE" id="PS51257">
    <property type="entry name" value="PROKAR_LIPOPROTEIN"/>
    <property type="match status" value="1"/>
</dbReference>
<evidence type="ECO:0000313" key="3">
    <source>
        <dbReference type="Proteomes" id="UP000322699"/>
    </source>
</evidence>
<protein>
    <submittedName>
        <fullName evidence="2">Uncharacterized protein</fullName>
    </submittedName>
</protein>
<keyword evidence="3" id="KW-1185">Reference proteome</keyword>
<keyword evidence="1" id="KW-0472">Membrane</keyword>
<organism evidence="2 3">
    <name type="scientific">Rubripirellula obstinata</name>
    <dbReference type="NCBI Taxonomy" id="406547"/>
    <lineage>
        <taxon>Bacteria</taxon>
        <taxon>Pseudomonadati</taxon>
        <taxon>Planctomycetota</taxon>
        <taxon>Planctomycetia</taxon>
        <taxon>Pirellulales</taxon>
        <taxon>Pirellulaceae</taxon>
        <taxon>Rubripirellula</taxon>
    </lineage>
</organism>
<evidence type="ECO:0000313" key="2">
    <source>
        <dbReference type="EMBL" id="KAA1258585.1"/>
    </source>
</evidence>
<sequence>MKAIYRGGGYLAIGAVLLVACLYAYRFLAATPEIPMDWTFPSLNRIQVAMLIPVAWFVGFASCNPKHILQNGW</sequence>
<dbReference type="AlphaFoldDB" id="A0A5B1CFA7"/>
<name>A0A5B1CFA7_9BACT</name>
<feature type="transmembrane region" description="Helical" evidence="1">
    <location>
        <begin position="7"/>
        <end position="25"/>
    </location>
</feature>
<keyword evidence="1" id="KW-1133">Transmembrane helix</keyword>
<dbReference type="EMBL" id="VRLW01000001">
    <property type="protein sequence ID" value="KAA1258585.1"/>
    <property type="molecule type" value="Genomic_DNA"/>
</dbReference>
<dbReference type="Proteomes" id="UP000322699">
    <property type="component" value="Unassembled WGS sequence"/>
</dbReference>
<gene>
    <name evidence="2" type="ORF">LF1_11070</name>
</gene>
<proteinExistence type="predicted"/>
<keyword evidence="1" id="KW-0812">Transmembrane</keyword>
<reference evidence="2 3" key="1">
    <citation type="submission" date="2019-08" db="EMBL/GenBank/DDBJ databases">
        <title>Deep-cultivation of Planctomycetes and their phenomic and genomic characterization uncovers novel biology.</title>
        <authorList>
            <person name="Wiegand S."/>
            <person name="Jogler M."/>
            <person name="Boedeker C."/>
            <person name="Pinto D."/>
            <person name="Vollmers J."/>
            <person name="Rivas-Marin E."/>
            <person name="Kohn T."/>
            <person name="Peeters S.H."/>
            <person name="Heuer A."/>
            <person name="Rast P."/>
            <person name="Oberbeckmann S."/>
            <person name="Bunk B."/>
            <person name="Jeske O."/>
            <person name="Meyerdierks A."/>
            <person name="Storesund J.E."/>
            <person name="Kallscheuer N."/>
            <person name="Luecker S."/>
            <person name="Lage O.M."/>
            <person name="Pohl T."/>
            <person name="Merkel B.J."/>
            <person name="Hornburger P."/>
            <person name="Mueller R.-W."/>
            <person name="Bruemmer F."/>
            <person name="Labrenz M."/>
            <person name="Spormann A.M."/>
            <person name="Op Den Camp H."/>
            <person name="Overmann J."/>
            <person name="Amann R."/>
            <person name="Jetten M.S.M."/>
            <person name="Mascher T."/>
            <person name="Medema M.H."/>
            <person name="Devos D.P."/>
            <person name="Kaster A.-K."/>
            <person name="Ovreas L."/>
            <person name="Rohde M."/>
            <person name="Galperin M.Y."/>
            <person name="Jogler C."/>
        </authorList>
    </citation>
    <scope>NUCLEOTIDE SEQUENCE [LARGE SCALE GENOMIC DNA]</scope>
    <source>
        <strain evidence="2 3">LF1</strain>
    </source>
</reference>
<accession>A0A5B1CFA7</accession>
<evidence type="ECO:0000256" key="1">
    <source>
        <dbReference type="SAM" id="Phobius"/>
    </source>
</evidence>
<feature type="transmembrane region" description="Helical" evidence="1">
    <location>
        <begin position="45"/>
        <end position="63"/>
    </location>
</feature>
<comment type="caution">
    <text evidence="2">The sequence shown here is derived from an EMBL/GenBank/DDBJ whole genome shotgun (WGS) entry which is preliminary data.</text>
</comment>